<feature type="region of interest" description="Disordered" evidence="1">
    <location>
        <begin position="1"/>
        <end position="29"/>
    </location>
</feature>
<accession>A0AAE3GV98</accession>
<keyword evidence="3" id="KW-1185">Reference proteome</keyword>
<name>A0AAE3GV98_9CYAN</name>
<reference evidence="2" key="1">
    <citation type="submission" date="2022-06" db="EMBL/GenBank/DDBJ databases">
        <title>New cyanobacteria of genus Symplocastrum in benthos of Lake Baikal.</title>
        <authorList>
            <person name="Sorokovikova E."/>
            <person name="Tikhonova I."/>
            <person name="Krasnopeev A."/>
            <person name="Evseev P."/>
            <person name="Gladkikh A."/>
            <person name="Belykh O."/>
        </authorList>
    </citation>
    <scope>NUCLEOTIDE SEQUENCE</scope>
    <source>
        <strain evidence="2">BBK-W-15</strain>
    </source>
</reference>
<gene>
    <name evidence="2" type="ORF">NJ959_23040</name>
</gene>
<dbReference type="AlphaFoldDB" id="A0AAE3GV98"/>
<dbReference type="RefSeq" id="WP_254014046.1">
    <property type="nucleotide sequence ID" value="NZ_JAMZMM010000310.1"/>
</dbReference>
<protein>
    <submittedName>
        <fullName evidence="2">Uncharacterized protein</fullName>
    </submittedName>
</protein>
<dbReference type="Proteomes" id="UP001204953">
    <property type="component" value="Unassembled WGS sequence"/>
</dbReference>
<dbReference type="EMBL" id="JAMZMM010000310">
    <property type="protein sequence ID" value="MCP2731305.1"/>
    <property type="molecule type" value="Genomic_DNA"/>
</dbReference>
<proteinExistence type="predicted"/>
<organism evidence="2 3">
    <name type="scientific">Limnofasciculus baicalensis BBK-W-15</name>
    <dbReference type="NCBI Taxonomy" id="2699891"/>
    <lineage>
        <taxon>Bacteria</taxon>
        <taxon>Bacillati</taxon>
        <taxon>Cyanobacteriota</taxon>
        <taxon>Cyanophyceae</taxon>
        <taxon>Coleofasciculales</taxon>
        <taxon>Coleofasciculaceae</taxon>
        <taxon>Limnofasciculus</taxon>
        <taxon>Limnofasciculus baicalensis</taxon>
    </lineage>
</organism>
<feature type="non-terminal residue" evidence="2">
    <location>
        <position position="94"/>
    </location>
</feature>
<evidence type="ECO:0000313" key="2">
    <source>
        <dbReference type="EMBL" id="MCP2731305.1"/>
    </source>
</evidence>
<evidence type="ECO:0000313" key="3">
    <source>
        <dbReference type="Proteomes" id="UP001204953"/>
    </source>
</evidence>
<comment type="caution">
    <text evidence="2">The sequence shown here is derived from an EMBL/GenBank/DDBJ whole genome shotgun (WGS) entry which is preliminary data.</text>
</comment>
<evidence type="ECO:0000256" key="1">
    <source>
        <dbReference type="SAM" id="MobiDB-lite"/>
    </source>
</evidence>
<sequence length="94" mass="10452">MQLKKTKTFSPLIFPKAPPHQGASQFTKNPSYILTPPFNKGRWGGENYDDKQISLSKQDTITHLQKNIGVKNLNSKALVSPSLTILTLFTLNPA</sequence>